<accession>A0A261Y3S5</accession>
<dbReference type="SMART" id="SM00666">
    <property type="entry name" value="PB1"/>
    <property type="match status" value="1"/>
</dbReference>
<evidence type="ECO:0000313" key="3">
    <source>
        <dbReference type="EMBL" id="OZJ05218.1"/>
    </source>
</evidence>
<proteinExistence type="predicted"/>
<name>A0A261Y3S5_9FUNG</name>
<dbReference type="GO" id="GO:0070971">
    <property type="term" value="C:endoplasmic reticulum exit site"/>
    <property type="evidence" value="ECO:0007669"/>
    <property type="project" value="TreeGrafter"/>
</dbReference>
<feature type="compositionally biased region" description="Basic and acidic residues" evidence="1">
    <location>
        <begin position="180"/>
        <end position="204"/>
    </location>
</feature>
<reference evidence="3 4" key="1">
    <citation type="journal article" date="2017" name="Mycologia">
        <title>Bifiguratus adelaidae, gen. et sp. nov., a new member of Mucoromycotina in endophytic and soil-dwelling habitats.</title>
        <authorList>
            <person name="Torres-Cruz T.J."/>
            <person name="Billingsley Tobias T.L."/>
            <person name="Almatruk M."/>
            <person name="Hesse C."/>
            <person name="Kuske C.R."/>
            <person name="Desiro A."/>
            <person name="Benucci G.M."/>
            <person name="Bonito G."/>
            <person name="Stajich J.E."/>
            <person name="Dunlap C."/>
            <person name="Arnold A.E."/>
            <person name="Porras-Alfaro A."/>
        </authorList>
    </citation>
    <scope>NUCLEOTIDE SEQUENCE [LARGE SCALE GENOMIC DNA]</scope>
    <source>
        <strain evidence="3 4">AZ0501</strain>
    </source>
</reference>
<feature type="compositionally biased region" description="Low complexity" evidence="1">
    <location>
        <begin position="225"/>
        <end position="241"/>
    </location>
</feature>
<sequence length="366" mass="40226">MGAKPDYENLRKIIPISGDIILKCTCKDEIRRVPLNQCPTYDELCFMLQRLFKSKLSDNIDDYVLKYRDEDGDMVSIVDDADISVAASQYKVLKVVVYEKMTLQDSTTGIVELSNLSLNSNGHQDIMENLRTIQKALDAIRATLAADEGTSNRKEASIPASSYRPLSQDEMAEFMPKSETNGKVDPSEVKEKSEQTAEQKRPKTSDNYAYPSSSGQPFQAPPQASPQQARAPPMSQSQSHSNPPPPQPYNLQSSVYEGQQRPPTHRFSSQNLPPGTPQASYNAPYSSATPTSAPPSQPAYPTSQSSTPYYPQTAQQPPPYGNQPGASFRSPPPPSGDNYNRYPASANAPSAPSPYYGPGYDSRYGH</sequence>
<dbReference type="AlphaFoldDB" id="A0A261Y3S5"/>
<dbReference type="EMBL" id="MVBO01000020">
    <property type="protein sequence ID" value="OZJ05218.1"/>
    <property type="molecule type" value="Genomic_DNA"/>
</dbReference>
<evidence type="ECO:0000313" key="4">
    <source>
        <dbReference type="Proteomes" id="UP000242875"/>
    </source>
</evidence>
<dbReference type="InterPro" id="IPR000270">
    <property type="entry name" value="PB1_dom"/>
</dbReference>
<feature type="compositionally biased region" description="Polar residues" evidence="1">
    <location>
        <begin position="266"/>
        <end position="281"/>
    </location>
</feature>
<evidence type="ECO:0000256" key="1">
    <source>
        <dbReference type="SAM" id="MobiDB-lite"/>
    </source>
</evidence>
<dbReference type="GO" id="GO:0042802">
    <property type="term" value="F:identical protein binding"/>
    <property type="evidence" value="ECO:0007669"/>
    <property type="project" value="InterPro"/>
</dbReference>
<dbReference type="Proteomes" id="UP000242875">
    <property type="component" value="Unassembled WGS sequence"/>
</dbReference>
<dbReference type="PANTHER" id="PTHR15335">
    <property type="entry name" value="PROTEIN TFG"/>
    <property type="match status" value="1"/>
</dbReference>
<keyword evidence="4" id="KW-1185">Reference proteome</keyword>
<gene>
    <name evidence="3" type="ORF">BZG36_02457</name>
</gene>
<dbReference type="PROSITE" id="PS51745">
    <property type="entry name" value="PB1"/>
    <property type="match status" value="1"/>
</dbReference>
<protein>
    <recommendedName>
        <fullName evidence="2">PB1 domain-containing protein</fullName>
    </recommendedName>
</protein>
<dbReference type="Pfam" id="PF00564">
    <property type="entry name" value="PB1"/>
    <property type="match status" value="1"/>
</dbReference>
<dbReference type="Gene3D" id="3.10.20.90">
    <property type="entry name" value="Phosphatidylinositol 3-kinase Catalytic Subunit, Chain A, domain 1"/>
    <property type="match status" value="1"/>
</dbReference>
<feature type="compositionally biased region" description="Low complexity" evidence="1">
    <location>
        <begin position="340"/>
        <end position="366"/>
    </location>
</feature>
<dbReference type="InterPro" id="IPR053793">
    <property type="entry name" value="PB1-like"/>
</dbReference>
<dbReference type="GO" id="GO:0048208">
    <property type="term" value="P:COPII vesicle coating"/>
    <property type="evidence" value="ECO:0007669"/>
    <property type="project" value="InterPro"/>
</dbReference>
<dbReference type="SUPFAM" id="SSF54277">
    <property type="entry name" value="CAD &amp; PB1 domains"/>
    <property type="match status" value="1"/>
</dbReference>
<dbReference type="InterPro" id="IPR033512">
    <property type="entry name" value="TFG"/>
</dbReference>
<feature type="domain" description="PB1" evidence="2">
    <location>
        <begin position="19"/>
        <end position="100"/>
    </location>
</feature>
<feature type="region of interest" description="Disordered" evidence="1">
    <location>
        <begin position="147"/>
        <end position="366"/>
    </location>
</feature>
<evidence type="ECO:0000259" key="2">
    <source>
        <dbReference type="PROSITE" id="PS51745"/>
    </source>
</evidence>
<feature type="compositionally biased region" description="Low complexity" evidence="1">
    <location>
        <begin position="299"/>
        <end position="315"/>
    </location>
</feature>
<organism evidence="3 4">
    <name type="scientific">Bifiguratus adelaidae</name>
    <dbReference type="NCBI Taxonomy" id="1938954"/>
    <lineage>
        <taxon>Eukaryota</taxon>
        <taxon>Fungi</taxon>
        <taxon>Fungi incertae sedis</taxon>
        <taxon>Mucoromycota</taxon>
        <taxon>Mucoromycotina</taxon>
        <taxon>Endogonomycetes</taxon>
        <taxon>Endogonales</taxon>
        <taxon>Endogonales incertae sedis</taxon>
        <taxon>Bifiguratus</taxon>
    </lineage>
</organism>
<dbReference type="PANTHER" id="PTHR15335:SF7">
    <property type="entry name" value="PROTEIN TFG"/>
    <property type="match status" value="1"/>
</dbReference>
<dbReference type="OrthoDB" id="1594986at2759"/>
<comment type="caution">
    <text evidence="3">The sequence shown here is derived from an EMBL/GenBank/DDBJ whole genome shotgun (WGS) entry which is preliminary data.</text>
</comment>